<protein>
    <recommendedName>
        <fullName evidence="2">DUF721 domain-containing protein</fullName>
    </recommendedName>
</protein>
<sequence length="153" mass="17326">MPADQRGNGRPKVLRGVLHRGNTVLERLGARTRETTRWQRRLQRVLPDELHGQWRLAGLDRDALALVAHSPIWATQLRYRQGELLEAAASLIDQRPRTCRITVEPPRLRTRRAPPRRLSGTNARLLETTAEGCDDPRLADALRRLASHGRGGD</sequence>
<evidence type="ECO:0008006" key="2">
    <source>
        <dbReference type="Google" id="ProtNLM"/>
    </source>
</evidence>
<proteinExistence type="predicted"/>
<gene>
    <name evidence="1" type="ORF">KBTEX_02007</name>
</gene>
<dbReference type="Pfam" id="PF05258">
    <property type="entry name" value="DciA"/>
    <property type="match status" value="1"/>
</dbReference>
<dbReference type="EMBL" id="MN079107">
    <property type="protein sequence ID" value="QEA05683.1"/>
    <property type="molecule type" value="Genomic_DNA"/>
</dbReference>
<evidence type="ECO:0000313" key="1">
    <source>
        <dbReference type="EMBL" id="QEA05683.1"/>
    </source>
</evidence>
<dbReference type="AlphaFoldDB" id="A0A5B8RC63"/>
<reference evidence="1" key="1">
    <citation type="submission" date="2019-06" db="EMBL/GenBank/DDBJ databases">
        <authorList>
            <person name="Murdoch R.W."/>
            <person name="Fathepure B."/>
        </authorList>
    </citation>
    <scope>NUCLEOTIDE SEQUENCE</scope>
</reference>
<accession>A0A5B8RC63</accession>
<name>A0A5B8RC63_9ZZZZ</name>
<organism evidence="1">
    <name type="scientific">uncultured organism</name>
    <dbReference type="NCBI Taxonomy" id="155900"/>
    <lineage>
        <taxon>unclassified sequences</taxon>
        <taxon>environmental samples</taxon>
    </lineage>
</organism>
<dbReference type="InterPro" id="IPR007922">
    <property type="entry name" value="DciA-like"/>
</dbReference>